<protein>
    <submittedName>
        <fullName evidence="1">Uncharacterized protein</fullName>
    </submittedName>
</protein>
<evidence type="ECO:0000313" key="1">
    <source>
        <dbReference type="EMBL" id="CAD7698101.1"/>
    </source>
</evidence>
<dbReference type="EMBL" id="CAJHUC010000762">
    <property type="protein sequence ID" value="CAD7698101.1"/>
    <property type="molecule type" value="Genomic_DNA"/>
</dbReference>
<dbReference type="AlphaFoldDB" id="A0A8S1J3K7"/>
<sequence>MSKQAQLSAPGELWDRKSTRLVFWAKAARNLGKMLMMCTRSAYDRDTFSHGSRAMTFSLYACLFSMGISPKHNPALRTLDLNVWLRSRLRELLDRPASALFGGRLTSTLPFRMKNISVAGSPARTTTSPA</sequence>
<keyword evidence="2" id="KW-1185">Reference proteome</keyword>
<organism evidence="1 2">
    <name type="scientific">Ostreobium quekettii</name>
    <dbReference type="NCBI Taxonomy" id="121088"/>
    <lineage>
        <taxon>Eukaryota</taxon>
        <taxon>Viridiplantae</taxon>
        <taxon>Chlorophyta</taxon>
        <taxon>core chlorophytes</taxon>
        <taxon>Ulvophyceae</taxon>
        <taxon>TCBD clade</taxon>
        <taxon>Bryopsidales</taxon>
        <taxon>Ostreobineae</taxon>
        <taxon>Ostreobiaceae</taxon>
        <taxon>Ostreobium</taxon>
    </lineage>
</organism>
<comment type="caution">
    <text evidence="1">The sequence shown here is derived from an EMBL/GenBank/DDBJ whole genome shotgun (WGS) entry which is preliminary data.</text>
</comment>
<name>A0A8S1J3K7_9CHLO</name>
<evidence type="ECO:0000313" key="2">
    <source>
        <dbReference type="Proteomes" id="UP000708148"/>
    </source>
</evidence>
<proteinExistence type="predicted"/>
<accession>A0A8S1J3K7</accession>
<dbReference type="Proteomes" id="UP000708148">
    <property type="component" value="Unassembled WGS sequence"/>
</dbReference>
<reference evidence="1" key="1">
    <citation type="submission" date="2020-12" db="EMBL/GenBank/DDBJ databases">
        <authorList>
            <person name="Iha C."/>
        </authorList>
    </citation>
    <scope>NUCLEOTIDE SEQUENCE</scope>
</reference>
<gene>
    <name evidence="1" type="ORF">OSTQU699_LOCUS3462</name>
</gene>